<evidence type="ECO:0000313" key="1">
    <source>
        <dbReference type="EMBL" id="KHJ65617.1"/>
    </source>
</evidence>
<evidence type="ECO:0008006" key="3">
    <source>
        <dbReference type="Google" id="ProtNLM"/>
    </source>
</evidence>
<sequence length="222" mass="24726">MNNVQEKRHVQKYPDNQAAALRLKNFAEELAEDMSAGVTPVSQQSMGLTDSLFAIEAIVQSLHHRALKAMTPEKKKLLRRQVSKAMFLSTVEQDGGLYTSAETAKLLGFSKVTIKAKKDAHKLLALKIDGEFCYPVFQFTGDADNSEDGVLKGLPQLLAQLQGISDRMQYSFFMEERSTPLNGLKPVGRTYTIAELLKENPDAELMAEIYRLARLFGKQDAA</sequence>
<dbReference type="EMBL" id="JTJJ01000119">
    <property type="protein sequence ID" value="KHJ65617.1"/>
    <property type="molecule type" value="Genomic_DNA"/>
</dbReference>
<dbReference type="RefSeq" id="WP_039336274.1">
    <property type="nucleotide sequence ID" value="NZ_JTJJ01000119.1"/>
</dbReference>
<evidence type="ECO:0000313" key="2">
    <source>
        <dbReference type="Proteomes" id="UP000030853"/>
    </source>
</evidence>
<organism evidence="1 2">
    <name type="scientific">Pantoea rodasii</name>
    <dbReference type="NCBI Taxonomy" id="1076549"/>
    <lineage>
        <taxon>Bacteria</taxon>
        <taxon>Pseudomonadati</taxon>
        <taxon>Pseudomonadota</taxon>
        <taxon>Gammaproteobacteria</taxon>
        <taxon>Enterobacterales</taxon>
        <taxon>Erwiniaceae</taxon>
        <taxon>Pantoea</taxon>
    </lineage>
</organism>
<dbReference type="Proteomes" id="UP000030853">
    <property type="component" value="Unassembled WGS sequence"/>
</dbReference>
<reference evidence="1 2" key="1">
    <citation type="submission" date="2014-11" db="EMBL/GenBank/DDBJ databases">
        <title>Genome sequencing of Pantoea rodasii ND03.</title>
        <authorList>
            <person name="Muhamad Yunos N.Y."/>
            <person name="Chan K.-G."/>
        </authorList>
    </citation>
    <scope>NUCLEOTIDE SEQUENCE [LARGE SCALE GENOMIC DNA]</scope>
    <source>
        <strain evidence="1 2">ND03</strain>
    </source>
</reference>
<gene>
    <name evidence="1" type="ORF">QU24_23780</name>
</gene>
<name>A0A0B1R377_9GAMM</name>
<accession>A0A0B1R377</accession>
<dbReference type="AlphaFoldDB" id="A0A0B1R377"/>
<proteinExistence type="predicted"/>
<protein>
    <recommendedName>
        <fullName evidence="3">DNA-binding protein</fullName>
    </recommendedName>
</protein>
<comment type="caution">
    <text evidence="1">The sequence shown here is derived from an EMBL/GenBank/DDBJ whole genome shotgun (WGS) entry which is preliminary data.</text>
</comment>